<dbReference type="PROSITE" id="PS00061">
    <property type="entry name" value="ADH_SHORT"/>
    <property type="match status" value="1"/>
</dbReference>
<organism evidence="5 6">
    <name type="scientific">Amniculicola lignicola CBS 123094</name>
    <dbReference type="NCBI Taxonomy" id="1392246"/>
    <lineage>
        <taxon>Eukaryota</taxon>
        <taxon>Fungi</taxon>
        <taxon>Dikarya</taxon>
        <taxon>Ascomycota</taxon>
        <taxon>Pezizomycotina</taxon>
        <taxon>Dothideomycetes</taxon>
        <taxon>Pleosporomycetidae</taxon>
        <taxon>Pleosporales</taxon>
        <taxon>Amniculicolaceae</taxon>
        <taxon>Amniculicola</taxon>
    </lineage>
</organism>
<dbReference type="InterPro" id="IPR020904">
    <property type="entry name" value="Sc_DH/Rdtase_CS"/>
</dbReference>
<protein>
    <submittedName>
        <fullName evidence="5">NAD(P)-binding protein</fullName>
    </submittedName>
</protein>
<keyword evidence="2" id="KW-0521">NADP</keyword>
<dbReference type="Proteomes" id="UP000799779">
    <property type="component" value="Unassembled WGS sequence"/>
</dbReference>
<gene>
    <name evidence="5" type="ORF">P154DRAFT_494356</name>
</gene>
<keyword evidence="4" id="KW-0812">Transmembrane</keyword>
<dbReference type="GO" id="GO:0016491">
    <property type="term" value="F:oxidoreductase activity"/>
    <property type="evidence" value="ECO:0007669"/>
    <property type="project" value="UniProtKB-KW"/>
</dbReference>
<keyword evidence="3" id="KW-0560">Oxidoreductase</keyword>
<dbReference type="SUPFAM" id="SSF51735">
    <property type="entry name" value="NAD(P)-binding Rossmann-fold domains"/>
    <property type="match status" value="1"/>
</dbReference>
<evidence type="ECO:0000313" key="5">
    <source>
        <dbReference type="EMBL" id="KAF1998994.1"/>
    </source>
</evidence>
<dbReference type="AlphaFoldDB" id="A0A6A5WDM0"/>
<dbReference type="Pfam" id="PF00106">
    <property type="entry name" value="adh_short"/>
    <property type="match status" value="1"/>
</dbReference>
<evidence type="ECO:0000256" key="3">
    <source>
        <dbReference type="ARBA" id="ARBA00023002"/>
    </source>
</evidence>
<comment type="similarity">
    <text evidence="1">Belongs to the short-chain dehydrogenases/reductases (SDR) family.</text>
</comment>
<dbReference type="PANTHER" id="PTHR24320">
    <property type="entry name" value="RETINOL DEHYDROGENASE"/>
    <property type="match status" value="1"/>
</dbReference>
<accession>A0A6A5WDM0</accession>
<dbReference type="PANTHER" id="PTHR24320:SF282">
    <property type="entry name" value="WW DOMAIN-CONTAINING OXIDOREDUCTASE"/>
    <property type="match status" value="1"/>
</dbReference>
<keyword evidence="4" id="KW-0472">Membrane</keyword>
<evidence type="ECO:0000256" key="2">
    <source>
        <dbReference type="ARBA" id="ARBA00022857"/>
    </source>
</evidence>
<reference evidence="5" key="1">
    <citation type="journal article" date="2020" name="Stud. Mycol.">
        <title>101 Dothideomycetes genomes: a test case for predicting lifestyles and emergence of pathogens.</title>
        <authorList>
            <person name="Haridas S."/>
            <person name="Albert R."/>
            <person name="Binder M."/>
            <person name="Bloem J."/>
            <person name="Labutti K."/>
            <person name="Salamov A."/>
            <person name="Andreopoulos B."/>
            <person name="Baker S."/>
            <person name="Barry K."/>
            <person name="Bills G."/>
            <person name="Bluhm B."/>
            <person name="Cannon C."/>
            <person name="Castanera R."/>
            <person name="Culley D."/>
            <person name="Daum C."/>
            <person name="Ezra D."/>
            <person name="Gonzalez J."/>
            <person name="Henrissat B."/>
            <person name="Kuo A."/>
            <person name="Liang C."/>
            <person name="Lipzen A."/>
            <person name="Lutzoni F."/>
            <person name="Magnuson J."/>
            <person name="Mondo S."/>
            <person name="Nolan M."/>
            <person name="Ohm R."/>
            <person name="Pangilinan J."/>
            <person name="Park H.-J."/>
            <person name="Ramirez L."/>
            <person name="Alfaro M."/>
            <person name="Sun H."/>
            <person name="Tritt A."/>
            <person name="Yoshinaga Y."/>
            <person name="Zwiers L.-H."/>
            <person name="Turgeon B."/>
            <person name="Goodwin S."/>
            <person name="Spatafora J."/>
            <person name="Crous P."/>
            <person name="Grigoriev I."/>
        </authorList>
    </citation>
    <scope>NUCLEOTIDE SEQUENCE</scope>
    <source>
        <strain evidence="5">CBS 123094</strain>
    </source>
</reference>
<proteinExistence type="inferred from homology"/>
<evidence type="ECO:0000256" key="1">
    <source>
        <dbReference type="ARBA" id="ARBA00006484"/>
    </source>
</evidence>
<dbReference type="InterPro" id="IPR036291">
    <property type="entry name" value="NAD(P)-bd_dom_sf"/>
</dbReference>
<evidence type="ECO:0000256" key="4">
    <source>
        <dbReference type="SAM" id="Phobius"/>
    </source>
</evidence>
<dbReference type="InterPro" id="IPR002347">
    <property type="entry name" value="SDR_fam"/>
</dbReference>
<sequence>MTAIAIITWTTLSGLLIIFIFAIARAEYRDMARVTLFGSNNQAPSSGATFDITQDMPSMAGKVVLITGAAGDLGRQTAIELARHGRPACIYIADLPRDQAAQKGIIDRVFHEAYGDSSETMGTDTSPRTEIRFLDLDLTSFESIRACVAEFLAREKRLDVLLLNAGIIRVRTGQTTEGYEVHFGLNYVGHALLAKLLVPTMVHTAQKHTGTDARMVVVSSEGHAMSPKGGIQFDKLKTDCAQMSYAQRYGQSKLALIALTKQMAHRYPELKVASVHPGRIITGMAAGLAEESLLVRLTKPIAPYICVPVAIGILNHLWAATSPDVVSGTYYEPVGVAGKESALAKDNDLSMRLWEWTEGELKDVKPLK</sequence>
<dbReference type="PRINTS" id="PR00081">
    <property type="entry name" value="GDHRDH"/>
</dbReference>
<dbReference type="Gene3D" id="3.40.50.720">
    <property type="entry name" value="NAD(P)-binding Rossmann-like Domain"/>
    <property type="match status" value="1"/>
</dbReference>
<name>A0A6A5WDM0_9PLEO</name>
<keyword evidence="6" id="KW-1185">Reference proteome</keyword>
<dbReference type="OrthoDB" id="191139at2759"/>
<dbReference type="EMBL" id="ML977599">
    <property type="protein sequence ID" value="KAF1998994.1"/>
    <property type="molecule type" value="Genomic_DNA"/>
</dbReference>
<feature type="transmembrane region" description="Helical" evidence="4">
    <location>
        <begin position="6"/>
        <end position="24"/>
    </location>
</feature>
<keyword evidence="4" id="KW-1133">Transmembrane helix</keyword>
<evidence type="ECO:0000313" key="6">
    <source>
        <dbReference type="Proteomes" id="UP000799779"/>
    </source>
</evidence>